<dbReference type="GO" id="GO:0008270">
    <property type="term" value="F:zinc ion binding"/>
    <property type="evidence" value="ECO:0007669"/>
    <property type="project" value="UniProtKB-KW"/>
</dbReference>
<feature type="domain" description="DNA polymerase alpha catalytic subunit N-terminal" evidence="17">
    <location>
        <begin position="7"/>
        <end position="68"/>
    </location>
</feature>
<evidence type="ECO:0000259" key="17">
    <source>
        <dbReference type="Pfam" id="PF12254"/>
    </source>
</evidence>
<dbReference type="GO" id="GO:0000166">
    <property type="term" value="F:nucleotide binding"/>
    <property type="evidence" value="ECO:0007669"/>
    <property type="project" value="InterPro"/>
</dbReference>
<dbReference type="FunFam" id="1.10.287.690:FF:000003">
    <property type="entry name" value="DNA polymerase"/>
    <property type="match status" value="1"/>
</dbReference>
<dbReference type="PANTHER" id="PTHR45861">
    <property type="entry name" value="DNA POLYMERASE ALPHA CATALYTIC SUBUNIT"/>
    <property type="match status" value="1"/>
</dbReference>
<organism evidence="18 19">
    <name type="scientific">Yarrowia lipolytica</name>
    <name type="common">Candida lipolytica</name>
    <dbReference type="NCBI Taxonomy" id="4952"/>
    <lineage>
        <taxon>Eukaryota</taxon>
        <taxon>Fungi</taxon>
        <taxon>Dikarya</taxon>
        <taxon>Ascomycota</taxon>
        <taxon>Saccharomycotina</taxon>
        <taxon>Dipodascomycetes</taxon>
        <taxon>Dipodascales</taxon>
        <taxon>Dipodascales incertae sedis</taxon>
        <taxon>Yarrowia</taxon>
    </lineage>
</organism>
<dbReference type="InterPro" id="IPR043502">
    <property type="entry name" value="DNA/RNA_pol_sf"/>
</dbReference>
<dbReference type="InterPro" id="IPR036397">
    <property type="entry name" value="RNaseH_sf"/>
</dbReference>
<evidence type="ECO:0000256" key="11">
    <source>
        <dbReference type="ARBA" id="ARBA00023242"/>
    </source>
</evidence>
<dbReference type="GeneID" id="2912801"/>
<dbReference type="RefSeq" id="XP_503837.2">
    <property type="nucleotide sequence ID" value="XM_503837.3"/>
</dbReference>
<evidence type="ECO:0000313" key="19">
    <source>
        <dbReference type="Proteomes" id="UP000182444"/>
    </source>
</evidence>
<evidence type="ECO:0000256" key="4">
    <source>
        <dbReference type="ARBA" id="ARBA00022695"/>
    </source>
</evidence>
<dbReference type="GO" id="GO:0005658">
    <property type="term" value="C:alpha DNA polymerase:primase complex"/>
    <property type="evidence" value="ECO:0007669"/>
    <property type="project" value="UniProtKB-ARBA"/>
</dbReference>
<comment type="subcellular location">
    <subcellularLocation>
        <location evidence="1">Nucleus</location>
    </subcellularLocation>
</comment>
<dbReference type="eggNOG" id="KOG0970">
    <property type="taxonomic scope" value="Eukaryota"/>
</dbReference>
<dbReference type="SUPFAM" id="SSF56672">
    <property type="entry name" value="DNA/RNA polymerases"/>
    <property type="match status" value="1"/>
</dbReference>
<dbReference type="Pfam" id="PF08996">
    <property type="entry name" value="zf-DNA_Pol"/>
    <property type="match status" value="1"/>
</dbReference>
<feature type="region of interest" description="Disordered" evidence="13">
    <location>
        <begin position="133"/>
        <end position="156"/>
    </location>
</feature>
<gene>
    <name evidence="18" type="ORF">YALI1_E14644g</name>
</gene>
<evidence type="ECO:0000256" key="8">
    <source>
        <dbReference type="ARBA" id="ARBA00022833"/>
    </source>
</evidence>
<evidence type="ECO:0000259" key="15">
    <source>
        <dbReference type="Pfam" id="PF03104"/>
    </source>
</evidence>
<reference evidence="18 19" key="1">
    <citation type="journal article" date="2016" name="PLoS ONE">
        <title>Sequence Assembly of Yarrowia lipolytica Strain W29/CLIB89 Shows Transposable Element Diversity.</title>
        <authorList>
            <person name="Magnan C."/>
            <person name="Yu J."/>
            <person name="Chang I."/>
            <person name="Jahn E."/>
            <person name="Kanomata Y."/>
            <person name="Wu J."/>
            <person name="Zeller M."/>
            <person name="Oakes M."/>
            <person name="Baldi P."/>
            <person name="Sandmeyer S."/>
        </authorList>
    </citation>
    <scope>NUCLEOTIDE SEQUENCE [LARGE SCALE GENOMIC DNA]</scope>
    <source>
        <strain evidence="19">CLIB89(W29)</strain>
    </source>
</reference>
<dbReference type="Pfam" id="PF00136">
    <property type="entry name" value="DNA_pol_B"/>
    <property type="match status" value="1"/>
</dbReference>
<dbReference type="GO" id="GO:0003688">
    <property type="term" value="F:DNA replication origin binding"/>
    <property type="evidence" value="ECO:0007669"/>
    <property type="project" value="TreeGrafter"/>
</dbReference>
<sequence length="1375" mass="153762">MSRRNALAALKAARAGEKRELTFNAEDVYDELDETEFKQHRKQELLQDDFVVGDNGEGYADTGAYEWEDTGKRYGSSDEDGSPKSKRAKKNSDVIKNRKLNFKALASKPVKTETAASAVADDFMDDLIGVIGGSGPKSADKKKPMNRKSRSARAKEEEDVFVDMDYSYDMASPEHVSSSPPAEIVHAVREEAIADGMDFADDMDIDMGEPDIPDKVPQSESDDDEDEVVVRPKAGQAAAAVNMRGQKPVVAVKKEIVKTEPVKKELVKEDIEEPELVPDITSNIQLATSKAGSADTAKISVEPNEVTTEDGKFKFFWMEHAIVRDTLYLFGKTMVLTGKNKGQFVSCLIKVASTQRQMFVLPKNEYSTSDVHEELDGIMEARGIRMRAKPVTKKYCFHLPGVPAEAEYLEVLYSPPKEKFDVPSSGATFSHVFGANQSLFEQFVLSHQVMGPCWMQIDEPDFASAGQGRISHTGIEITAKSSAKISVCSNQEAPMPPISMISLAVRTMTEGKSQSVVAVTLRMFQDMPHDTTSKLGELQHRSMTFFRYPSKVAPVGFKQILQEHNAGTAVDKIIPCNSELDILSHMVRLIARVDPDLICGHRLEALHLDVLLHRLKELNVKDWSSMGRLRRTQWPHMNYGVLDGRLILDMDNSYGRSVVQGCQSFDLTEMSLNTLGIKRMDIELDAAHSKMVSSARPLLSYLMHCIQDTGLVAGIVIQTQAIPLSKQLTNLAGNAWNKTLAGTRSGRNESILLHEFTRQGYIIPDKEAGRGTNKRGKAKFQGGLVLDPVKGLYDRHVLVMDFNSLYPSIIQEYNICFSTVDWASIPDDQIEPPAQPEPSVEQGILPRLIRTLVQRRREVKRLIKDPKASAAQKKQWDVKQMALKLTANSMYGCLGFEGSRFYAKPLANLTTSIGRDTLRATKELAEAESLQVVYGDTDSVMINTNTDTYKDAIKVGNDFKKKVNGLYKQLEIDIDGVFARLLLTNKKKYAARLATEEGMGKIEVKGLDLRRRETCQISKDACTYVLEQVLGPDDQETALNNVHEYLFELAEKLRSGPVKDESAPFPVEHYAILKQLGKDPKAYNPPIQPFVAVALRRLERGEVIREGDVMSFVITTVGSDESAKAQTTMDVKLSRGKLQPDAEYYISKQLYPQIERLLAHVTGTDPVRLGEVLGIEIKKAHQSHESRELLHPLESTISDAERFKDAVKLELTCECGHSFAYEGVKQNTTEHGIICPSCSTMFPLTRLCAQLETSIRRHISKYYETWYTCSDSACGIRTAQLTNFGKRCMGSDGRFNTCNRGTLDYEYNDQDLYRQLLYFDTLFNMDKAAQENDKDMKLAVLAGQNRERFVYPRQVVDKYLKDSGRAFVDMAAIFG</sequence>
<dbReference type="OrthoDB" id="6755010at2759"/>
<dbReference type="Gene3D" id="3.30.70.2820">
    <property type="match status" value="1"/>
</dbReference>
<dbReference type="CDD" id="cd05532">
    <property type="entry name" value="POLBc_alpha"/>
    <property type="match status" value="1"/>
</dbReference>
<dbReference type="InterPro" id="IPR006134">
    <property type="entry name" value="DNA-dir_DNA_pol_B_multi_dom"/>
</dbReference>
<dbReference type="InterPro" id="IPR045846">
    <property type="entry name" value="POLBc_alpha"/>
</dbReference>
<dbReference type="EMBL" id="CP017557">
    <property type="protein sequence ID" value="AOW05297.1"/>
    <property type="molecule type" value="Genomic_DNA"/>
</dbReference>
<feature type="region of interest" description="Disordered" evidence="13">
    <location>
        <begin position="48"/>
        <end position="93"/>
    </location>
</feature>
<evidence type="ECO:0000256" key="3">
    <source>
        <dbReference type="ARBA" id="ARBA00022679"/>
    </source>
</evidence>
<feature type="domain" description="DNA-directed DNA polymerase family B exonuclease" evidence="15">
    <location>
        <begin position="431"/>
        <end position="675"/>
    </location>
</feature>
<dbReference type="Proteomes" id="UP000182444">
    <property type="component" value="Chromosome 1E"/>
</dbReference>
<keyword evidence="4 12" id="KW-0548">Nucleotidyltransferase</keyword>
<evidence type="ECO:0000256" key="2">
    <source>
        <dbReference type="ARBA" id="ARBA00005755"/>
    </source>
</evidence>
<evidence type="ECO:0000256" key="9">
    <source>
        <dbReference type="ARBA" id="ARBA00022932"/>
    </source>
</evidence>
<dbReference type="Gene3D" id="3.90.1600.10">
    <property type="entry name" value="Palm domain of DNA polymerase"/>
    <property type="match status" value="2"/>
</dbReference>
<dbReference type="Gene3D" id="3.30.420.10">
    <property type="entry name" value="Ribonuclease H-like superfamily/Ribonuclease H"/>
    <property type="match status" value="1"/>
</dbReference>
<dbReference type="Gene3D" id="1.10.3200.20">
    <property type="entry name" value="DNA Polymerase alpha, zinc finger"/>
    <property type="match status" value="1"/>
</dbReference>
<keyword evidence="6" id="KW-0479">Metal-binding</keyword>
<evidence type="ECO:0000256" key="5">
    <source>
        <dbReference type="ARBA" id="ARBA00022705"/>
    </source>
</evidence>
<dbReference type="InterPro" id="IPR023211">
    <property type="entry name" value="DNA_pol_palm_dom_sf"/>
</dbReference>
<dbReference type="SMART" id="SM00486">
    <property type="entry name" value="POLBc"/>
    <property type="match status" value="1"/>
</dbReference>
<keyword evidence="10 12" id="KW-0238">DNA-binding</keyword>
<feature type="domain" description="DNA-directed DNA polymerase family B multifunctional" evidence="14">
    <location>
        <begin position="735"/>
        <end position="1160"/>
    </location>
</feature>
<evidence type="ECO:0000256" key="13">
    <source>
        <dbReference type="SAM" id="MobiDB-lite"/>
    </source>
</evidence>
<dbReference type="CDD" id="cd05776">
    <property type="entry name" value="DNA_polB_alpha_exo"/>
    <property type="match status" value="1"/>
</dbReference>
<dbReference type="NCBIfam" id="TIGR00592">
    <property type="entry name" value="pol2"/>
    <property type="match status" value="1"/>
</dbReference>
<evidence type="ECO:0000256" key="12">
    <source>
        <dbReference type="RuleBase" id="RU000442"/>
    </source>
</evidence>
<comment type="similarity">
    <text evidence="2 12">Belongs to the DNA polymerase type-B family.</text>
</comment>
<dbReference type="GO" id="GO:0006273">
    <property type="term" value="P:lagging strand elongation"/>
    <property type="evidence" value="ECO:0007669"/>
    <property type="project" value="TreeGrafter"/>
</dbReference>
<keyword evidence="8" id="KW-0862">Zinc</keyword>
<dbReference type="VEuPathDB" id="FungiDB:YALI0_E11869g"/>
<evidence type="ECO:0000256" key="1">
    <source>
        <dbReference type="ARBA" id="ARBA00004123"/>
    </source>
</evidence>
<dbReference type="GO" id="GO:0006272">
    <property type="term" value="P:leading strand elongation"/>
    <property type="evidence" value="ECO:0007669"/>
    <property type="project" value="TreeGrafter"/>
</dbReference>
<proteinExistence type="inferred from homology"/>
<dbReference type="InterPro" id="IPR042087">
    <property type="entry name" value="DNA_pol_B_thumb"/>
</dbReference>
<dbReference type="PANTHER" id="PTHR45861:SF1">
    <property type="entry name" value="DNA POLYMERASE ALPHA CATALYTIC SUBUNIT"/>
    <property type="match status" value="1"/>
</dbReference>
<protein>
    <recommendedName>
        <fullName evidence="12">DNA polymerase</fullName>
        <ecNumber evidence="12">2.7.7.7</ecNumber>
    </recommendedName>
</protein>
<dbReference type="InterPro" id="IPR017964">
    <property type="entry name" value="DNA-dir_DNA_pol_B_CS"/>
</dbReference>
<evidence type="ECO:0000313" key="18">
    <source>
        <dbReference type="EMBL" id="AOW05297.1"/>
    </source>
</evidence>
<dbReference type="Gene3D" id="2.40.50.730">
    <property type="match status" value="1"/>
</dbReference>
<dbReference type="InterPro" id="IPR006133">
    <property type="entry name" value="DNA-dir_DNA_pol_B_exonuc"/>
</dbReference>
<dbReference type="PROSITE" id="PS00116">
    <property type="entry name" value="DNA_POLYMERASE_B"/>
    <property type="match status" value="1"/>
</dbReference>
<dbReference type="GO" id="GO:0003697">
    <property type="term" value="F:single-stranded DNA binding"/>
    <property type="evidence" value="ECO:0007669"/>
    <property type="project" value="TreeGrafter"/>
</dbReference>
<keyword evidence="11" id="KW-0539">Nucleus</keyword>
<keyword evidence="7" id="KW-0863">Zinc-finger</keyword>
<dbReference type="VEuPathDB" id="FungiDB:YALI1_E14644g"/>
<dbReference type="Pfam" id="PF03104">
    <property type="entry name" value="DNA_pol_B_exo1"/>
    <property type="match status" value="1"/>
</dbReference>
<dbReference type="Gene3D" id="1.10.132.60">
    <property type="entry name" value="DNA polymerase family B, C-terminal domain"/>
    <property type="match status" value="1"/>
</dbReference>
<keyword evidence="3 12" id="KW-0808">Transferase</keyword>
<evidence type="ECO:0000256" key="10">
    <source>
        <dbReference type="ARBA" id="ARBA00023125"/>
    </source>
</evidence>
<dbReference type="InterPro" id="IPR012337">
    <property type="entry name" value="RNaseH-like_sf"/>
</dbReference>
<dbReference type="EC" id="2.7.7.7" evidence="12"/>
<evidence type="ECO:0000256" key="7">
    <source>
        <dbReference type="ARBA" id="ARBA00022771"/>
    </source>
</evidence>
<accession>A0A1D8NI44</accession>
<feature type="domain" description="Zinc finger DNA-directed DNA polymerase family B alpha" evidence="16">
    <location>
        <begin position="1195"/>
        <end position="1374"/>
    </location>
</feature>
<feature type="region of interest" description="Disordered" evidence="13">
    <location>
        <begin position="208"/>
        <end position="227"/>
    </location>
</feature>
<keyword evidence="5 12" id="KW-0235">DNA replication</keyword>
<evidence type="ECO:0000259" key="14">
    <source>
        <dbReference type="Pfam" id="PF00136"/>
    </source>
</evidence>
<dbReference type="Pfam" id="PF12254">
    <property type="entry name" value="DNA_pol_alpha_N"/>
    <property type="match status" value="1"/>
</dbReference>
<dbReference type="GO" id="GO:1902975">
    <property type="term" value="P:mitotic DNA replication initiation"/>
    <property type="evidence" value="ECO:0007669"/>
    <property type="project" value="InterPro"/>
</dbReference>
<dbReference type="InterPro" id="IPR015088">
    <property type="entry name" value="Znf_DNA-dir_DNA_pol_B_alpha"/>
</dbReference>
<dbReference type="InterPro" id="IPR038256">
    <property type="entry name" value="Pol_alpha_znc_sf"/>
</dbReference>
<dbReference type="GO" id="GO:0003887">
    <property type="term" value="F:DNA-directed DNA polymerase activity"/>
    <property type="evidence" value="ECO:0007669"/>
    <property type="project" value="UniProtKB-KW"/>
</dbReference>
<dbReference type="InterPro" id="IPR006172">
    <property type="entry name" value="DNA-dir_DNA_pol_B"/>
</dbReference>
<evidence type="ECO:0000256" key="6">
    <source>
        <dbReference type="ARBA" id="ARBA00022723"/>
    </source>
</evidence>
<dbReference type="SUPFAM" id="SSF53098">
    <property type="entry name" value="Ribonuclease H-like"/>
    <property type="match status" value="1"/>
</dbReference>
<evidence type="ECO:0000259" key="16">
    <source>
        <dbReference type="Pfam" id="PF08996"/>
    </source>
</evidence>
<name>A0A1D8NI44_YARLL</name>
<dbReference type="PRINTS" id="PR00106">
    <property type="entry name" value="DNAPOLB"/>
</dbReference>
<dbReference type="KEGG" id="yli:2912801"/>
<keyword evidence="9 12" id="KW-0239">DNA-directed DNA polymerase</keyword>
<comment type="catalytic activity">
    <reaction evidence="12">
        <text>DNA(n) + a 2'-deoxyribonucleoside 5'-triphosphate = DNA(n+1) + diphosphate</text>
        <dbReference type="Rhea" id="RHEA:22508"/>
        <dbReference type="Rhea" id="RHEA-COMP:17339"/>
        <dbReference type="Rhea" id="RHEA-COMP:17340"/>
        <dbReference type="ChEBI" id="CHEBI:33019"/>
        <dbReference type="ChEBI" id="CHEBI:61560"/>
        <dbReference type="ChEBI" id="CHEBI:173112"/>
        <dbReference type="EC" id="2.7.7.7"/>
    </reaction>
</comment>
<dbReference type="GO" id="GO:0003682">
    <property type="term" value="F:chromatin binding"/>
    <property type="evidence" value="ECO:0007669"/>
    <property type="project" value="TreeGrafter"/>
</dbReference>
<dbReference type="InterPro" id="IPR024647">
    <property type="entry name" value="DNA_pol_a_cat_su_N"/>
</dbReference>